<dbReference type="GO" id="GO:0046872">
    <property type="term" value="F:metal ion binding"/>
    <property type="evidence" value="ECO:0007669"/>
    <property type="project" value="UniProtKB-KW"/>
</dbReference>
<dbReference type="InterPro" id="IPR036705">
    <property type="entry name" value="Ribosyl_crysJ1_sf"/>
</dbReference>
<feature type="binding site" evidence="1">
    <location>
        <position position="63"/>
    </location>
    <ligand>
        <name>Mg(2+)</name>
        <dbReference type="ChEBI" id="CHEBI:18420"/>
        <label>1</label>
    </ligand>
</feature>
<reference evidence="2" key="1">
    <citation type="submission" date="2021-10" db="EMBL/GenBank/DDBJ databases">
        <authorList>
            <person name="Piombo E."/>
        </authorList>
    </citation>
    <scope>NUCLEOTIDE SEQUENCE</scope>
</reference>
<evidence type="ECO:0000313" key="2">
    <source>
        <dbReference type="EMBL" id="CAH0020074.1"/>
    </source>
</evidence>
<keyword evidence="3" id="KW-1185">Reference proteome</keyword>
<gene>
    <name evidence="2" type="ORF">CRHIZ90672A_00019063</name>
</gene>
<keyword evidence="1" id="KW-0460">Magnesium</keyword>
<feature type="binding site" evidence="1">
    <location>
        <position position="61"/>
    </location>
    <ligand>
        <name>Mg(2+)</name>
        <dbReference type="ChEBI" id="CHEBI:18420"/>
        <label>1</label>
    </ligand>
</feature>
<dbReference type="Gene3D" id="2.60.120.560">
    <property type="entry name" value="Exo-inulinase, domain 1"/>
    <property type="match status" value="1"/>
</dbReference>
<dbReference type="Gene3D" id="1.10.4080.10">
    <property type="entry name" value="ADP-ribosylation/Crystallin J1"/>
    <property type="match status" value="1"/>
</dbReference>
<dbReference type="SUPFAM" id="SSF101478">
    <property type="entry name" value="ADP-ribosylglycohydrolase"/>
    <property type="match status" value="1"/>
</dbReference>
<accession>A0A9N9VBA6</accession>
<dbReference type="Proteomes" id="UP000696573">
    <property type="component" value="Unassembled WGS sequence"/>
</dbReference>
<name>A0A9N9VBA6_9HYPO</name>
<dbReference type="Pfam" id="PF03747">
    <property type="entry name" value="ADP_ribosyl_GH"/>
    <property type="match status" value="1"/>
</dbReference>
<proteinExistence type="predicted"/>
<feature type="binding site" evidence="1">
    <location>
        <position position="62"/>
    </location>
    <ligand>
        <name>Mg(2+)</name>
        <dbReference type="ChEBI" id="CHEBI:18420"/>
        <label>1</label>
    </ligand>
</feature>
<evidence type="ECO:0000256" key="1">
    <source>
        <dbReference type="PIRSR" id="PIRSR605502-1"/>
    </source>
</evidence>
<dbReference type="OrthoDB" id="44736at2759"/>
<organism evidence="2 3">
    <name type="scientific">Clonostachys rhizophaga</name>
    <dbReference type="NCBI Taxonomy" id="160324"/>
    <lineage>
        <taxon>Eukaryota</taxon>
        <taxon>Fungi</taxon>
        <taxon>Dikarya</taxon>
        <taxon>Ascomycota</taxon>
        <taxon>Pezizomycotina</taxon>
        <taxon>Sordariomycetes</taxon>
        <taxon>Hypocreomycetidae</taxon>
        <taxon>Hypocreales</taxon>
        <taxon>Bionectriaceae</taxon>
        <taxon>Clonostachys</taxon>
    </lineage>
</organism>
<sequence>MAGHATPDDYLERTYAGVLGKLVGVYLGRPFEQWTYQRILKELGPIHYYVHDKVKSPLVVTDDDVSGTFVFIRALEEHGISADTNFEAIAEDVGRTWLNNTVEKKSIFWWGGRGISTEHTAYLNLKHGIKAPASGSIETNGKTVAEQIGGQIFIDGWGLVAPGNPSLAAKLARAAASVSHDGVSAEAAVLWAAMEAEAFKSKDVNHLLSVGLSFISDESPLRRLIADIRQWAETDQDWEKTRQRIEDNYGYDKYKGPCHVIPNHGLMILALVYGGDSFHKAMHIINTAGWDTDCNSGNIGCLVALMHGMASFEGGPDWTGPLADRALVSSADGGYSVNNAARIAYDVANSGRRLAGQDALPSPKAGAQFHFTLPGSVQGFMVGENKSPGSAVDVHQEVDHAGRTGLAIHIDGLSSSSPPVEVLSQVFTPTEVQTMKKTYDLMASPLVYPGQTVTAALRADGSNSQPVAVNLRLKHYTVTDTLLTRDGPSTTLAPNGECTLRWQIPDEFDSLPIQQLGLALTCAAEGDLKGVLRLESLSYGGTPNTVLKRPSALAELPRELTRPGVLFSFWSRAWIHNLDTFALRFPEFSFWIAQDHGEGILTTGARDWTDYTLTVPGLMVSYGSAGVAVRVRGLNRYYAFVFKKGAKEVAVVKARDESRTELACVEYPWDLDTTYSVQVRAQGATITAFVNGTQVVAANDDEYEGGGIGAIATTGSVGIHEFRVGPCS</sequence>
<evidence type="ECO:0000313" key="3">
    <source>
        <dbReference type="Proteomes" id="UP000696573"/>
    </source>
</evidence>
<comment type="cofactor">
    <cofactor evidence="1">
        <name>Mg(2+)</name>
        <dbReference type="ChEBI" id="CHEBI:18420"/>
    </cofactor>
    <text evidence="1">Binds 2 magnesium ions per subunit.</text>
</comment>
<dbReference type="AlphaFoldDB" id="A0A9N9VBA6"/>
<dbReference type="InterPro" id="IPR005502">
    <property type="entry name" value="Ribosyl_crysJ1"/>
</dbReference>
<keyword evidence="1" id="KW-0479">Metal-binding</keyword>
<evidence type="ECO:0008006" key="4">
    <source>
        <dbReference type="Google" id="ProtNLM"/>
    </source>
</evidence>
<dbReference type="EMBL" id="CABFNQ020000611">
    <property type="protein sequence ID" value="CAH0020074.1"/>
    <property type="molecule type" value="Genomic_DNA"/>
</dbReference>
<comment type="caution">
    <text evidence="2">The sequence shown here is derived from an EMBL/GenBank/DDBJ whole genome shotgun (WGS) entry which is preliminary data.</text>
</comment>
<protein>
    <recommendedName>
        <fullName evidence="4">ADP-ribosylglycohydrolase</fullName>
    </recommendedName>
</protein>
<feature type="binding site" evidence="1">
    <location>
        <position position="291"/>
    </location>
    <ligand>
        <name>Mg(2+)</name>
        <dbReference type="ChEBI" id="CHEBI:18420"/>
        <label>1</label>
    </ligand>
</feature>
<feature type="binding site" evidence="1">
    <location>
        <position position="293"/>
    </location>
    <ligand>
        <name>Mg(2+)</name>
        <dbReference type="ChEBI" id="CHEBI:18420"/>
        <label>1</label>
    </ligand>
</feature>